<evidence type="ECO:0000313" key="2">
    <source>
        <dbReference type="Proteomes" id="UP001634394"/>
    </source>
</evidence>
<keyword evidence="2" id="KW-1185">Reference proteome</keyword>
<gene>
    <name evidence="1" type="ORF">ACJMK2_036860</name>
</gene>
<dbReference type="Proteomes" id="UP001634394">
    <property type="component" value="Unassembled WGS sequence"/>
</dbReference>
<dbReference type="AlphaFoldDB" id="A0ABD3WMN4"/>
<organism evidence="1 2">
    <name type="scientific">Sinanodonta woodiana</name>
    <name type="common">Chinese pond mussel</name>
    <name type="synonym">Anodonta woodiana</name>
    <dbReference type="NCBI Taxonomy" id="1069815"/>
    <lineage>
        <taxon>Eukaryota</taxon>
        <taxon>Metazoa</taxon>
        <taxon>Spiralia</taxon>
        <taxon>Lophotrochozoa</taxon>
        <taxon>Mollusca</taxon>
        <taxon>Bivalvia</taxon>
        <taxon>Autobranchia</taxon>
        <taxon>Heteroconchia</taxon>
        <taxon>Palaeoheterodonta</taxon>
        <taxon>Unionida</taxon>
        <taxon>Unionoidea</taxon>
        <taxon>Unionidae</taxon>
        <taxon>Unioninae</taxon>
        <taxon>Sinanodonta</taxon>
    </lineage>
</organism>
<accession>A0ABD3WMN4</accession>
<dbReference type="EMBL" id="JBJQND010000006">
    <property type="protein sequence ID" value="KAL3873775.1"/>
    <property type="molecule type" value="Genomic_DNA"/>
</dbReference>
<name>A0ABD3WMN4_SINWO</name>
<comment type="caution">
    <text evidence="1">The sequence shown here is derived from an EMBL/GenBank/DDBJ whole genome shotgun (WGS) entry which is preliminary data.</text>
</comment>
<sequence length="90" mass="10238">MEARPFVHNNPDDISPTQLSSIFTSVRFFYEEVTAKIRAKFPFNDQTLKALEAVLKPSNTLVTAADKQCQLEDEFRDFHLSPSSDLPSFT</sequence>
<proteinExistence type="predicted"/>
<protein>
    <submittedName>
        <fullName evidence="1">Uncharacterized protein</fullName>
    </submittedName>
</protein>
<reference evidence="1 2" key="1">
    <citation type="submission" date="2024-11" db="EMBL/GenBank/DDBJ databases">
        <title>Chromosome-level genome assembly of the freshwater bivalve Anodonta woodiana.</title>
        <authorList>
            <person name="Chen X."/>
        </authorList>
    </citation>
    <scope>NUCLEOTIDE SEQUENCE [LARGE SCALE GENOMIC DNA]</scope>
    <source>
        <strain evidence="1">MN2024</strain>
        <tissue evidence="1">Gills</tissue>
    </source>
</reference>
<evidence type="ECO:0000313" key="1">
    <source>
        <dbReference type="EMBL" id="KAL3873775.1"/>
    </source>
</evidence>